<evidence type="ECO:0000313" key="6">
    <source>
        <dbReference type="Proteomes" id="UP000220836"/>
    </source>
</evidence>
<dbReference type="PROSITE" id="PS01117">
    <property type="entry name" value="HTH_MARR_1"/>
    <property type="match status" value="1"/>
</dbReference>
<dbReference type="Pfam" id="PF01047">
    <property type="entry name" value="MarR"/>
    <property type="match status" value="1"/>
</dbReference>
<dbReference type="SMART" id="SM00347">
    <property type="entry name" value="HTH_MARR"/>
    <property type="match status" value="1"/>
</dbReference>
<keyword evidence="2" id="KW-0238">DNA-binding</keyword>
<dbReference type="Gene3D" id="1.10.10.10">
    <property type="entry name" value="Winged helix-like DNA-binding domain superfamily/Winged helix DNA-binding domain"/>
    <property type="match status" value="1"/>
</dbReference>
<dbReference type="SUPFAM" id="SSF46785">
    <property type="entry name" value="Winged helix' DNA-binding domain"/>
    <property type="match status" value="1"/>
</dbReference>
<dbReference type="PANTHER" id="PTHR33164:SF95">
    <property type="entry name" value="TRANSCRIPTIONAL REGULATOR"/>
    <property type="match status" value="1"/>
</dbReference>
<dbReference type="GO" id="GO:0006950">
    <property type="term" value="P:response to stress"/>
    <property type="evidence" value="ECO:0007669"/>
    <property type="project" value="TreeGrafter"/>
</dbReference>
<keyword evidence="6" id="KW-1185">Reference proteome</keyword>
<keyword evidence="3" id="KW-0804">Transcription</keyword>
<proteinExistence type="predicted"/>
<dbReference type="InterPro" id="IPR039422">
    <property type="entry name" value="MarR/SlyA-like"/>
</dbReference>
<sequence length="145" mass="16084">MSEELGLRKLPGHLIRRLQQQSVSVFTERTKAAGFDLTSVQFAALDTLEKAPGIDQASLAKRIAYDRATIGSVIKRLEKNGLVSRLPDDKDRRAFQVSLTPQGHCLLEKIRPIVLELQNDILPDLTETERTTLLGLIEKALKPAG</sequence>
<dbReference type="InterPro" id="IPR036388">
    <property type="entry name" value="WH-like_DNA-bd_sf"/>
</dbReference>
<feature type="domain" description="HTH marR-type" evidence="4">
    <location>
        <begin position="1"/>
        <end position="142"/>
    </location>
</feature>
<protein>
    <submittedName>
        <fullName evidence="5">HTH-type transcriptional repressor NicR</fullName>
    </submittedName>
</protein>
<dbReference type="GO" id="GO:0003700">
    <property type="term" value="F:DNA-binding transcription factor activity"/>
    <property type="evidence" value="ECO:0007669"/>
    <property type="project" value="InterPro"/>
</dbReference>
<name>A0A238L257_9RHOB</name>
<evidence type="ECO:0000256" key="2">
    <source>
        <dbReference type="ARBA" id="ARBA00023125"/>
    </source>
</evidence>
<dbReference type="PRINTS" id="PR00598">
    <property type="entry name" value="HTHMARR"/>
</dbReference>
<evidence type="ECO:0000313" key="5">
    <source>
        <dbReference type="EMBL" id="SMX49153.1"/>
    </source>
</evidence>
<evidence type="ECO:0000256" key="3">
    <source>
        <dbReference type="ARBA" id="ARBA00023163"/>
    </source>
</evidence>
<organism evidence="5 6">
    <name type="scientific">Pelagimonas varians</name>
    <dbReference type="NCBI Taxonomy" id="696760"/>
    <lineage>
        <taxon>Bacteria</taxon>
        <taxon>Pseudomonadati</taxon>
        <taxon>Pseudomonadota</taxon>
        <taxon>Alphaproteobacteria</taxon>
        <taxon>Rhodobacterales</taxon>
        <taxon>Roseobacteraceae</taxon>
        <taxon>Pelagimonas</taxon>
    </lineage>
</organism>
<dbReference type="InterPro" id="IPR036390">
    <property type="entry name" value="WH_DNA-bd_sf"/>
</dbReference>
<dbReference type="InterPro" id="IPR000835">
    <property type="entry name" value="HTH_MarR-typ"/>
</dbReference>
<dbReference type="AlphaFoldDB" id="A0A238L257"/>
<dbReference type="Proteomes" id="UP000220836">
    <property type="component" value="Unassembled WGS sequence"/>
</dbReference>
<evidence type="ECO:0000256" key="1">
    <source>
        <dbReference type="ARBA" id="ARBA00023015"/>
    </source>
</evidence>
<dbReference type="EMBL" id="FXYH01000020">
    <property type="protein sequence ID" value="SMX49153.1"/>
    <property type="molecule type" value="Genomic_DNA"/>
</dbReference>
<dbReference type="OrthoDB" id="7349109at2"/>
<accession>A0A238L257</accession>
<dbReference type="PANTHER" id="PTHR33164">
    <property type="entry name" value="TRANSCRIPTIONAL REGULATOR, MARR FAMILY"/>
    <property type="match status" value="1"/>
</dbReference>
<gene>
    <name evidence="5" type="primary">nicR</name>
    <name evidence="5" type="ORF">PEV8663_04112</name>
</gene>
<keyword evidence="1" id="KW-0805">Transcription regulation</keyword>
<dbReference type="RefSeq" id="WP_097806547.1">
    <property type="nucleotide sequence ID" value="NZ_FXYH01000020.1"/>
</dbReference>
<dbReference type="PROSITE" id="PS50995">
    <property type="entry name" value="HTH_MARR_2"/>
    <property type="match status" value="1"/>
</dbReference>
<dbReference type="InterPro" id="IPR023187">
    <property type="entry name" value="Tscrpt_reg_MarR-type_CS"/>
</dbReference>
<evidence type="ECO:0000259" key="4">
    <source>
        <dbReference type="PROSITE" id="PS50995"/>
    </source>
</evidence>
<dbReference type="GO" id="GO:0003677">
    <property type="term" value="F:DNA binding"/>
    <property type="evidence" value="ECO:0007669"/>
    <property type="project" value="UniProtKB-KW"/>
</dbReference>
<reference evidence="5 6" key="1">
    <citation type="submission" date="2017-05" db="EMBL/GenBank/DDBJ databases">
        <authorList>
            <person name="Song R."/>
            <person name="Chenine A.L."/>
            <person name="Ruprecht R.M."/>
        </authorList>
    </citation>
    <scope>NUCLEOTIDE SEQUENCE [LARGE SCALE GENOMIC DNA]</scope>
    <source>
        <strain evidence="5 6">CECT 8663</strain>
    </source>
</reference>